<reference evidence="3 4" key="1">
    <citation type="journal article" date="2019" name="Front. Microbiol.">
        <title>Thermoanaerosceptrum fracticalcis gen. nov. sp. nov., a Novel Fumarate-Fermenting Microorganism From a Deep Fractured Carbonate Aquifer of the US Great Basin.</title>
        <authorList>
            <person name="Hamilton-Brehm S.D."/>
            <person name="Stewart L.E."/>
            <person name="Zavarin M."/>
            <person name="Caldwell M."/>
            <person name="Lawson P.A."/>
            <person name="Onstott T.C."/>
            <person name="Grzymski J."/>
            <person name="Neveux I."/>
            <person name="Lollar B.S."/>
            <person name="Russell C.E."/>
            <person name="Moser D.P."/>
        </authorList>
    </citation>
    <scope>NUCLEOTIDE SEQUENCE [LARGE SCALE GENOMIC DNA]</scope>
    <source>
        <strain evidence="3 4">DRI-13</strain>
    </source>
</reference>
<dbReference type="AlphaFoldDB" id="A0A7G6E6Y0"/>
<dbReference type="OrthoDB" id="7441206at2"/>
<dbReference type="InterPro" id="IPR027479">
    <property type="entry name" value="S-Me-THD_N_sf"/>
</dbReference>
<dbReference type="KEGG" id="tfr:BR63_17160"/>
<evidence type="ECO:0000313" key="4">
    <source>
        <dbReference type="Proteomes" id="UP000515847"/>
    </source>
</evidence>
<evidence type="ECO:0000259" key="2">
    <source>
        <dbReference type="Pfam" id="PF20906"/>
    </source>
</evidence>
<dbReference type="Pfam" id="PF20906">
    <property type="entry name" value="S-Me-THD_C"/>
    <property type="match status" value="1"/>
</dbReference>
<dbReference type="InterPro" id="IPR048350">
    <property type="entry name" value="S-Me-THD-like_C"/>
</dbReference>
<dbReference type="InterPro" id="IPR024071">
    <property type="entry name" value="S-Me-THD_C_sf"/>
</dbReference>
<feature type="domain" description="S-Me-THD-like C-terminal" evidence="2">
    <location>
        <begin position="170"/>
        <end position="358"/>
    </location>
</feature>
<name>A0A7G6E6Y0_THEFR</name>
<protein>
    <submittedName>
        <fullName evidence="3">DUF917 family protein</fullName>
    </submittedName>
</protein>
<evidence type="ECO:0000313" key="3">
    <source>
        <dbReference type="EMBL" id="QNB47834.1"/>
    </source>
</evidence>
<dbReference type="Pfam" id="PF06032">
    <property type="entry name" value="S-Me-THD_N"/>
    <property type="match status" value="1"/>
</dbReference>
<organism evidence="3 4">
    <name type="scientific">Thermanaerosceptrum fracticalcis</name>
    <dbReference type="NCBI Taxonomy" id="1712410"/>
    <lineage>
        <taxon>Bacteria</taxon>
        <taxon>Bacillati</taxon>
        <taxon>Bacillota</taxon>
        <taxon>Clostridia</taxon>
        <taxon>Eubacteriales</taxon>
        <taxon>Peptococcaceae</taxon>
        <taxon>Thermanaerosceptrum</taxon>
    </lineage>
</organism>
<proteinExistence type="predicted"/>
<keyword evidence="4" id="KW-1185">Reference proteome</keyword>
<dbReference type="RefSeq" id="WP_034421098.1">
    <property type="nucleotide sequence ID" value="NZ_CP045798.1"/>
</dbReference>
<evidence type="ECO:0000259" key="1">
    <source>
        <dbReference type="Pfam" id="PF06032"/>
    </source>
</evidence>
<dbReference type="Gene3D" id="3.40.1610.10">
    <property type="entry name" value="CV3147-like domain"/>
    <property type="match status" value="1"/>
</dbReference>
<accession>A0A7G6E6Y0</accession>
<dbReference type="InterPro" id="IPR010318">
    <property type="entry name" value="S-Me-THD_N"/>
</dbReference>
<dbReference type="Proteomes" id="UP000515847">
    <property type="component" value="Chromosome"/>
</dbReference>
<dbReference type="SUPFAM" id="SSF160991">
    <property type="entry name" value="CV3147-like"/>
    <property type="match status" value="1"/>
</dbReference>
<gene>
    <name evidence="3" type="ORF">BR63_17160</name>
</gene>
<feature type="domain" description="S-Me-THD N-terminal" evidence="1">
    <location>
        <begin position="9"/>
        <end position="161"/>
    </location>
</feature>
<sequence length="370" mass="41157">MQVINKEWIQPLMWGSMFLSSGGGGGERNIAKLLEKTFRQSLEVNLIELNEIDPSGQYLAVGIMGSPELLGEHYITGFEGVDLFDQLNNLRNNSIQGLFPLEAASVNILYPLLVAGLSKRPLINGDAMGRAFPEFQMTTFHLNNLPSTPFVLKDCLGNNYHFHDEDTFLLELNTRQVVDKGGGVGFFVGYPTAGNILKRILIPKTISFAANIGRTFLESKSYAELLNDLIVASKNSLYASVIELFVGTVENSNHIRTKTLEWDTIAIKGKGYYEKEEFKILVKNENLIAYRNNQVAAMVPDLISIIDLETLKPVSNSNLTAGAEVAVIGMPAPLVLKTKKSLEFIGPQNFGYKSKYKSLEELYFSYYFGD</sequence>
<dbReference type="EMBL" id="CP045798">
    <property type="protein sequence ID" value="QNB47834.1"/>
    <property type="molecule type" value="Genomic_DNA"/>
</dbReference>
<dbReference type="Gene3D" id="2.40.390.10">
    <property type="entry name" value="CV3147-like"/>
    <property type="match status" value="1"/>
</dbReference>